<feature type="domain" description="Methyltransferase FkbM" evidence="1">
    <location>
        <begin position="73"/>
        <end position="215"/>
    </location>
</feature>
<dbReference type="Gene3D" id="3.40.50.150">
    <property type="entry name" value="Vaccinia Virus protein VP39"/>
    <property type="match status" value="1"/>
</dbReference>
<reference evidence="2" key="1">
    <citation type="submission" date="2020-05" db="EMBL/GenBank/DDBJ databases">
        <authorList>
            <person name="Chiriac C."/>
            <person name="Salcher M."/>
            <person name="Ghai R."/>
            <person name="Kavagutti S V."/>
        </authorList>
    </citation>
    <scope>NUCLEOTIDE SEQUENCE</scope>
</reference>
<dbReference type="InterPro" id="IPR052514">
    <property type="entry name" value="SAM-dependent_MTase"/>
</dbReference>
<dbReference type="SUPFAM" id="SSF53335">
    <property type="entry name" value="S-adenosyl-L-methionine-dependent methyltransferases"/>
    <property type="match status" value="1"/>
</dbReference>
<dbReference type="PANTHER" id="PTHR34203:SF15">
    <property type="entry name" value="SLL1173 PROTEIN"/>
    <property type="match status" value="1"/>
</dbReference>
<evidence type="ECO:0000313" key="2">
    <source>
        <dbReference type="EMBL" id="CAB4887340.1"/>
    </source>
</evidence>
<dbReference type="InterPro" id="IPR006342">
    <property type="entry name" value="FkbM_mtfrase"/>
</dbReference>
<evidence type="ECO:0000259" key="1">
    <source>
        <dbReference type="Pfam" id="PF05050"/>
    </source>
</evidence>
<dbReference type="NCBIfam" id="TIGR01444">
    <property type="entry name" value="fkbM_fam"/>
    <property type="match status" value="1"/>
</dbReference>
<dbReference type="EMBL" id="CAFBLP010000081">
    <property type="protein sequence ID" value="CAB4887340.1"/>
    <property type="molecule type" value="Genomic_DNA"/>
</dbReference>
<protein>
    <submittedName>
        <fullName evidence="2">Unannotated protein</fullName>
    </submittedName>
</protein>
<name>A0A6J7F2D8_9ZZZZ</name>
<dbReference type="AlphaFoldDB" id="A0A6J7F2D8"/>
<dbReference type="InterPro" id="IPR029063">
    <property type="entry name" value="SAM-dependent_MTases_sf"/>
</dbReference>
<proteinExistence type="predicted"/>
<organism evidence="2">
    <name type="scientific">freshwater metagenome</name>
    <dbReference type="NCBI Taxonomy" id="449393"/>
    <lineage>
        <taxon>unclassified sequences</taxon>
        <taxon>metagenomes</taxon>
        <taxon>ecological metagenomes</taxon>
    </lineage>
</organism>
<accession>A0A6J7F2D8</accession>
<dbReference type="Pfam" id="PF05050">
    <property type="entry name" value="Methyltransf_21"/>
    <property type="match status" value="1"/>
</dbReference>
<sequence length="298" mass="32541">MTATGYRRFARIGHLHLRRRLRPVVTTRCGPYRMTYTTDDLGVGFDLFVHGIWEAHLVRLLPYLHLDGKVAIDVGANVGAYTLRLSDAVGASGSVIAMEPDPQTNAWLRRNVDQNGCINVSVVQAAAGSAPAVAAFANDLVNRGNHRIVGEHDPHDRTVEVVTVDSLTEGLPADSVGFIKIDVQGFELEVVKGMLDTLRQNPGCIVQLELNAHDDGRTSELVALLQAIGWGGFEVLPKRLIPMQSPASYEWPLFTPLLWSDCDLLLSSDVDGLREMLDRALTEVLGVSAVTESRVPKS</sequence>
<dbReference type="PANTHER" id="PTHR34203">
    <property type="entry name" value="METHYLTRANSFERASE, FKBM FAMILY PROTEIN"/>
    <property type="match status" value="1"/>
</dbReference>
<gene>
    <name evidence="2" type="ORF">UFOPK3376_02484</name>
</gene>